<evidence type="ECO:0000256" key="10">
    <source>
        <dbReference type="ARBA" id="ARBA00048968"/>
    </source>
</evidence>
<dbReference type="RefSeq" id="WP_082903186.1">
    <property type="nucleotide sequence ID" value="NZ_LVZK01000003.1"/>
</dbReference>
<dbReference type="Proteomes" id="UP000078368">
    <property type="component" value="Unassembled WGS sequence"/>
</dbReference>
<evidence type="ECO:0000256" key="5">
    <source>
        <dbReference type="ARBA" id="ARBA00022723"/>
    </source>
</evidence>
<keyword evidence="6" id="KW-0378">Hydrolase</keyword>
<keyword evidence="8" id="KW-0186">Copper</keyword>
<sequence length="258" mass="27466">MSLVEWVLDSAVPGGRIRAGFTSRRGGTSEGAYEGLNLGLHVGDDPSAVARNRLSLTSEVGFITWMDQVHGANVEVVDSQVLTSGTPGRTFADTDGLVVDASLHPCSAAVMVADCVPLLLAASNAPIAAAVHVGRSGLFAGIASVALETMRERGAQGIRAYVGPSICGRCYEVPADMRDEAESLAPGSYSRTSWGTPAIDIPEALELQLRKAEVDDVVRSEICTMEDARYYSHRREMAAKRASGRFVGLVQVRRDTPF</sequence>
<evidence type="ECO:0008006" key="14">
    <source>
        <dbReference type="Google" id="ProtNLM"/>
    </source>
</evidence>
<comment type="function">
    <text evidence="2">Purine nucleoside enzyme that catalyzes the phosphorolysis of adenosine and inosine nucleosides, yielding D-ribose 1-phosphate and the respective free bases, adenine and hypoxanthine. Also catalyzes the phosphorolysis of S-methyl-5'-thioadenosine into adenine and S-methyl-5-thio-alpha-D-ribose 1-phosphate. Also has adenosine deaminase activity.</text>
</comment>
<comment type="caution">
    <text evidence="12">The sequence shown here is derived from an EMBL/GenBank/DDBJ whole genome shotgun (WGS) entry which is preliminary data.</text>
</comment>
<comment type="catalytic activity">
    <reaction evidence="9">
        <text>adenosine + H2O + H(+) = inosine + NH4(+)</text>
        <dbReference type="Rhea" id="RHEA:24408"/>
        <dbReference type="ChEBI" id="CHEBI:15377"/>
        <dbReference type="ChEBI" id="CHEBI:15378"/>
        <dbReference type="ChEBI" id="CHEBI:16335"/>
        <dbReference type="ChEBI" id="CHEBI:17596"/>
        <dbReference type="ChEBI" id="CHEBI:28938"/>
        <dbReference type="EC" id="3.5.4.4"/>
    </reaction>
    <physiologicalReaction direction="left-to-right" evidence="9">
        <dbReference type="Rhea" id="RHEA:24409"/>
    </physiologicalReaction>
</comment>
<dbReference type="GO" id="GO:0016787">
    <property type="term" value="F:hydrolase activity"/>
    <property type="evidence" value="ECO:0007669"/>
    <property type="project" value="UniProtKB-KW"/>
</dbReference>
<evidence type="ECO:0000256" key="1">
    <source>
        <dbReference type="ARBA" id="ARBA00000553"/>
    </source>
</evidence>
<dbReference type="InterPro" id="IPR011324">
    <property type="entry name" value="Cytotoxic_necrot_fac-like_cat"/>
</dbReference>
<organism evidence="12 13">
    <name type="scientific">Peptidiphaga gingivicola</name>
    <dbReference type="NCBI Taxonomy" id="2741497"/>
    <lineage>
        <taxon>Bacteria</taxon>
        <taxon>Bacillati</taxon>
        <taxon>Actinomycetota</taxon>
        <taxon>Actinomycetes</taxon>
        <taxon>Actinomycetales</taxon>
        <taxon>Actinomycetaceae</taxon>
        <taxon>Peptidiphaga</taxon>
    </lineage>
</organism>
<dbReference type="AlphaFoldDB" id="A0A179B240"/>
<dbReference type="PANTHER" id="PTHR30616">
    <property type="entry name" value="UNCHARACTERIZED PROTEIN YFIH"/>
    <property type="match status" value="1"/>
</dbReference>
<dbReference type="SUPFAM" id="SSF64438">
    <property type="entry name" value="CNF1/YfiH-like putative cysteine hydrolases"/>
    <property type="match status" value="1"/>
</dbReference>
<comment type="catalytic activity">
    <reaction evidence="10">
        <text>adenosine + phosphate = alpha-D-ribose 1-phosphate + adenine</text>
        <dbReference type="Rhea" id="RHEA:27642"/>
        <dbReference type="ChEBI" id="CHEBI:16335"/>
        <dbReference type="ChEBI" id="CHEBI:16708"/>
        <dbReference type="ChEBI" id="CHEBI:43474"/>
        <dbReference type="ChEBI" id="CHEBI:57720"/>
        <dbReference type="EC" id="2.4.2.1"/>
    </reaction>
    <physiologicalReaction direction="left-to-right" evidence="10">
        <dbReference type="Rhea" id="RHEA:27643"/>
    </physiologicalReaction>
</comment>
<dbReference type="InterPro" id="IPR038371">
    <property type="entry name" value="Cu_polyphenol_OxRdtase_sf"/>
</dbReference>
<evidence type="ECO:0000256" key="11">
    <source>
        <dbReference type="ARBA" id="ARBA00049893"/>
    </source>
</evidence>
<comment type="similarity">
    <text evidence="3">Belongs to the purine nucleoside phosphorylase YfiH/LACC1 family.</text>
</comment>
<evidence type="ECO:0000256" key="3">
    <source>
        <dbReference type="ARBA" id="ARBA00007353"/>
    </source>
</evidence>
<dbReference type="Gene3D" id="3.60.140.10">
    <property type="entry name" value="CNF1/YfiH-like putative cysteine hydrolases"/>
    <property type="match status" value="1"/>
</dbReference>
<accession>A0A179B240</accession>
<keyword evidence="4" id="KW-0808">Transferase</keyword>
<evidence type="ECO:0000256" key="8">
    <source>
        <dbReference type="ARBA" id="ARBA00023008"/>
    </source>
</evidence>
<dbReference type="GO" id="GO:0017061">
    <property type="term" value="F:S-methyl-5-thioadenosine phosphorylase activity"/>
    <property type="evidence" value="ECO:0007669"/>
    <property type="project" value="UniProtKB-EC"/>
</dbReference>
<evidence type="ECO:0000256" key="6">
    <source>
        <dbReference type="ARBA" id="ARBA00022801"/>
    </source>
</evidence>
<evidence type="ECO:0000256" key="7">
    <source>
        <dbReference type="ARBA" id="ARBA00022833"/>
    </source>
</evidence>
<evidence type="ECO:0000313" key="13">
    <source>
        <dbReference type="Proteomes" id="UP000078368"/>
    </source>
</evidence>
<dbReference type="EMBL" id="LVZK01000003">
    <property type="protein sequence ID" value="OAP85293.1"/>
    <property type="molecule type" value="Genomic_DNA"/>
</dbReference>
<gene>
    <name evidence="12" type="ORF">A4H34_09310</name>
</gene>
<comment type="catalytic activity">
    <reaction evidence="11">
        <text>S-methyl-5'-thioadenosine + phosphate = 5-(methylsulfanyl)-alpha-D-ribose 1-phosphate + adenine</text>
        <dbReference type="Rhea" id="RHEA:11852"/>
        <dbReference type="ChEBI" id="CHEBI:16708"/>
        <dbReference type="ChEBI" id="CHEBI:17509"/>
        <dbReference type="ChEBI" id="CHEBI:43474"/>
        <dbReference type="ChEBI" id="CHEBI:58533"/>
        <dbReference type="EC" id="2.4.2.28"/>
    </reaction>
    <physiologicalReaction direction="left-to-right" evidence="11">
        <dbReference type="Rhea" id="RHEA:11853"/>
    </physiologicalReaction>
</comment>
<protein>
    <recommendedName>
        <fullName evidence="14">Copper oxidase</fullName>
    </recommendedName>
</protein>
<evidence type="ECO:0000256" key="9">
    <source>
        <dbReference type="ARBA" id="ARBA00047989"/>
    </source>
</evidence>
<evidence type="ECO:0000313" key="12">
    <source>
        <dbReference type="EMBL" id="OAP85293.1"/>
    </source>
</evidence>
<comment type="catalytic activity">
    <reaction evidence="1">
        <text>inosine + phosphate = alpha-D-ribose 1-phosphate + hypoxanthine</text>
        <dbReference type="Rhea" id="RHEA:27646"/>
        <dbReference type="ChEBI" id="CHEBI:17368"/>
        <dbReference type="ChEBI" id="CHEBI:17596"/>
        <dbReference type="ChEBI" id="CHEBI:43474"/>
        <dbReference type="ChEBI" id="CHEBI:57720"/>
        <dbReference type="EC" id="2.4.2.1"/>
    </reaction>
    <physiologicalReaction direction="left-to-right" evidence="1">
        <dbReference type="Rhea" id="RHEA:27647"/>
    </physiologicalReaction>
</comment>
<keyword evidence="5" id="KW-0479">Metal-binding</keyword>
<keyword evidence="7" id="KW-0862">Zinc</keyword>
<dbReference type="STRING" id="1823756.A4H34_09310"/>
<keyword evidence="13" id="KW-1185">Reference proteome</keyword>
<dbReference type="Pfam" id="PF02578">
    <property type="entry name" value="Cu-oxidase_4"/>
    <property type="match status" value="1"/>
</dbReference>
<proteinExistence type="inferred from homology"/>
<dbReference type="PANTHER" id="PTHR30616:SF2">
    <property type="entry name" value="PURINE NUCLEOSIDE PHOSPHORYLASE LACC1"/>
    <property type="match status" value="1"/>
</dbReference>
<dbReference type="CDD" id="cd16833">
    <property type="entry name" value="YfiH"/>
    <property type="match status" value="1"/>
</dbReference>
<evidence type="ECO:0000256" key="4">
    <source>
        <dbReference type="ARBA" id="ARBA00022679"/>
    </source>
</evidence>
<name>A0A179B240_9ACTO</name>
<dbReference type="GO" id="GO:0005507">
    <property type="term" value="F:copper ion binding"/>
    <property type="evidence" value="ECO:0007669"/>
    <property type="project" value="TreeGrafter"/>
</dbReference>
<reference evidence="12 13" key="1">
    <citation type="submission" date="2016-04" db="EMBL/GenBank/DDBJ databases">
        <title>Peptidophaga gingivicola gen. nov., sp. nov., isolated from human subgingival plaque.</title>
        <authorList>
            <person name="Beall C.J."/>
            <person name="Mokrzan E.M."/>
            <person name="Griffen A.L."/>
            <person name="Leys E.J."/>
        </authorList>
    </citation>
    <scope>NUCLEOTIDE SEQUENCE [LARGE SCALE GENOMIC DNA]</scope>
    <source>
        <strain evidence="12 13">BA112</strain>
    </source>
</reference>
<dbReference type="InterPro" id="IPR003730">
    <property type="entry name" value="Cu_polyphenol_OxRdtase"/>
</dbReference>
<evidence type="ECO:0000256" key="2">
    <source>
        <dbReference type="ARBA" id="ARBA00003215"/>
    </source>
</evidence>